<evidence type="ECO:0000313" key="3">
    <source>
        <dbReference type="EMBL" id="CAH1396158.1"/>
    </source>
</evidence>
<evidence type="ECO:0000313" key="4">
    <source>
        <dbReference type="Proteomes" id="UP001152798"/>
    </source>
</evidence>
<keyword evidence="2" id="KW-0472">Membrane</keyword>
<evidence type="ECO:0008006" key="5">
    <source>
        <dbReference type="Google" id="ProtNLM"/>
    </source>
</evidence>
<sequence>MIQYCEVQAWGPSRCKAKVVEAGVGVERNGSVQYSLVISGLRMSTNYSISVEEGRRTRRVGRSRTILVATKGFSARAVSCLPDVSEVEVETGPYFQGRIGVESGPCSIDGDPNSPKDTYLLRIQHADCGSASNDTAVSTFVLVQESSHILTHSTRRFLVLCTFQPETLTVRAGLNLPHTADGMVEPSLSDISENEVHAAPLMQDQQKEAGSKDVGTVLGTIGVVIGLVAVGLFMWKYLSPKFLAVDEGERREYDNLESSNADGGESRQEDSTETVSAEEKENSNTQPKQEGTVIQEVSE</sequence>
<feature type="transmembrane region" description="Helical" evidence="2">
    <location>
        <begin position="214"/>
        <end position="235"/>
    </location>
</feature>
<accession>A0A9P0MDU9</accession>
<feature type="region of interest" description="Disordered" evidence="1">
    <location>
        <begin position="252"/>
        <end position="299"/>
    </location>
</feature>
<dbReference type="Proteomes" id="UP001152798">
    <property type="component" value="Chromosome 3"/>
</dbReference>
<dbReference type="OrthoDB" id="6368363at2759"/>
<protein>
    <recommendedName>
        <fullName evidence="5">ZP domain-containing protein</fullName>
    </recommendedName>
</protein>
<dbReference type="EMBL" id="OV725079">
    <property type="protein sequence ID" value="CAH1396158.1"/>
    <property type="molecule type" value="Genomic_DNA"/>
</dbReference>
<evidence type="ECO:0000256" key="1">
    <source>
        <dbReference type="SAM" id="MobiDB-lite"/>
    </source>
</evidence>
<dbReference type="AlphaFoldDB" id="A0A9P0MDU9"/>
<gene>
    <name evidence="3" type="ORF">NEZAVI_LOCUS6279</name>
</gene>
<evidence type="ECO:0000256" key="2">
    <source>
        <dbReference type="SAM" id="Phobius"/>
    </source>
</evidence>
<reference evidence="3" key="1">
    <citation type="submission" date="2022-01" db="EMBL/GenBank/DDBJ databases">
        <authorList>
            <person name="King R."/>
        </authorList>
    </citation>
    <scope>NUCLEOTIDE SEQUENCE</scope>
</reference>
<keyword evidence="2" id="KW-1133">Transmembrane helix</keyword>
<keyword evidence="4" id="KW-1185">Reference proteome</keyword>
<proteinExistence type="predicted"/>
<name>A0A9P0MDU9_NEZVI</name>
<organism evidence="3 4">
    <name type="scientific">Nezara viridula</name>
    <name type="common">Southern green stink bug</name>
    <name type="synonym">Cimex viridulus</name>
    <dbReference type="NCBI Taxonomy" id="85310"/>
    <lineage>
        <taxon>Eukaryota</taxon>
        <taxon>Metazoa</taxon>
        <taxon>Ecdysozoa</taxon>
        <taxon>Arthropoda</taxon>
        <taxon>Hexapoda</taxon>
        <taxon>Insecta</taxon>
        <taxon>Pterygota</taxon>
        <taxon>Neoptera</taxon>
        <taxon>Paraneoptera</taxon>
        <taxon>Hemiptera</taxon>
        <taxon>Heteroptera</taxon>
        <taxon>Panheteroptera</taxon>
        <taxon>Pentatomomorpha</taxon>
        <taxon>Pentatomoidea</taxon>
        <taxon>Pentatomidae</taxon>
        <taxon>Pentatominae</taxon>
        <taxon>Nezara</taxon>
    </lineage>
</organism>
<keyword evidence="2" id="KW-0812">Transmembrane</keyword>